<evidence type="ECO:0000256" key="5">
    <source>
        <dbReference type="ARBA" id="ARBA00022840"/>
    </source>
</evidence>
<keyword evidence="3" id="KW-0547">Nucleotide-binding</keyword>
<dbReference type="Pfam" id="PF00294">
    <property type="entry name" value="PfkB"/>
    <property type="match status" value="1"/>
</dbReference>
<dbReference type="Proteomes" id="UP000741013">
    <property type="component" value="Unassembled WGS sequence"/>
</dbReference>
<comment type="caution">
    <text evidence="9">The sequence shown here is derived from an EMBL/GenBank/DDBJ whole genome shotgun (WGS) entry which is preliminary data.</text>
</comment>
<dbReference type="PROSITE" id="PS00584">
    <property type="entry name" value="PFKB_KINASES_2"/>
    <property type="match status" value="1"/>
</dbReference>
<dbReference type="EMBL" id="JAGGMS010000001">
    <property type="protein sequence ID" value="MBP2185055.1"/>
    <property type="molecule type" value="Genomic_DNA"/>
</dbReference>
<evidence type="ECO:0000256" key="4">
    <source>
        <dbReference type="ARBA" id="ARBA00022777"/>
    </source>
</evidence>
<evidence type="ECO:0000256" key="3">
    <source>
        <dbReference type="ARBA" id="ARBA00022741"/>
    </source>
</evidence>
<comment type="similarity">
    <text evidence="1">Belongs to the carbohydrate kinase PfkB family.</text>
</comment>
<evidence type="ECO:0000313" key="9">
    <source>
        <dbReference type="EMBL" id="MBP2185055.1"/>
    </source>
</evidence>
<evidence type="ECO:0000256" key="2">
    <source>
        <dbReference type="ARBA" id="ARBA00022679"/>
    </source>
</evidence>
<dbReference type="GO" id="GO:0008662">
    <property type="term" value="F:1-phosphofructokinase activity"/>
    <property type="evidence" value="ECO:0007669"/>
    <property type="project" value="UniProtKB-EC"/>
</dbReference>
<evidence type="ECO:0000256" key="6">
    <source>
        <dbReference type="PIRNR" id="PIRNR000535"/>
    </source>
</evidence>
<dbReference type="InterPro" id="IPR029056">
    <property type="entry name" value="Ribokinase-like"/>
</dbReference>
<dbReference type="EC" id="2.7.1.56" evidence="9"/>
<organism evidence="9 10">
    <name type="scientific">Amycolatopsis magusensis</name>
    <dbReference type="NCBI Taxonomy" id="882444"/>
    <lineage>
        <taxon>Bacteria</taxon>
        <taxon>Bacillati</taxon>
        <taxon>Actinomycetota</taxon>
        <taxon>Actinomycetes</taxon>
        <taxon>Pseudonocardiales</taxon>
        <taxon>Pseudonocardiaceae</taxon>
        <taxon>Amycolatopsis</taxon>
    </lineage>
</organism>
<dbReference type="SUPFAM" id="SSF53613">
    <property type="entry name" value="Ribokinase-like"/>
    <property type="match status" value="1"/>
</dbReference>
<evidence type="ECO:0000256" key="1">
    <source>
        <dbReference type="ARBA" id="ARBA00010688"/>
    </source>
</evidence>
<feature type="domain" description="Carbohydrate kinase PfkB" evidence="8">
    <location>
        <begin position="26"/>
        <end position="290"/>
    </location>
</feature>
<dbReference type="InterPro" id="IPR002173">
    <property type="entry name" value="Carboh/pur_kinase_PfkB_CS"/>
</dbReference>
<reference evidence="9 10" key="1">
    <citation type="submission" date="2021-03" db="EMBL/GenBank/DDBJ databases">
        <title>Sequencing the genomes of 1000 actinobacteria strains.</title>
        <authorList>
            <person name="Klenk H.-P."/>
        </authorList>
    </citation>
    <scope>NUCLEOTIDE SEQUENCE [LARGE SCALE GENOMIC DNA]</scope>
    <source>
        <strain evidence="9 10">DSM 45510</strain>
    </source>
</reference>
<proteinExistence type="inferred from homology"/>
<dbReference type="RefSeq" id="WP_282772710.1">
    <property type="nucleotide sequence ID" value="NZ_JAGGMS010000001.1"/>
</dbReference>
<dbReference type="InterPro" id="IPR011611">
    <property type="entry name" value="PfkB_dom"/>
</dbReference>
<dbReference type="PANTHER" id="PTHR46566">
    <property type="entry name" value="1-PHOSPHOFRUCTOKINASE-RELATED"/>
    <property type="match status" value="1"/>
</dbReference>
<name>A0ABS4Q065_9PSEU</name>
<gene>
    <name evidence="9" type="ORF">JOM49_006581</name>
</gene>
<dbReference type="PANTHER" id="PTHR46566:SF2">
    <property type="entry name" value="ATP-DEPENDENT 6-PHOSPHOFRUCTOKINASE ISOZYME 2"/>
    <property type="match status" value="1"/>
</dbReference>
<sequence>MRPQRRVTVFAPSPQLTVTIEELDGIPEMHLHAGGQGVWQARMIVSLGVPAVLCAALGGETGNLLKHLIPDEGIELVAQEAHSRNGGYVHDRRDDKREPVVEAPGEPLSRHELDGLYEKTLVEGLRSKTVTLSGPSTGQPVPADMYRRLATDLRANGCLLVVDLSGELLEATIEGKPQFIKVSHEELLDDGRASSDDPPALIAGMKELSRQAGDASVVISRAADPALALLEGELYEIEAPPLHPMDSRGAGDSMTAAVAASLTEGASLLDAVRLGAAAGALNVTRRGLATGGGDSVRAVSDRVELRRITSEGEAA</sequence>
<keyword evidence="5" id="KW-0067">ATP-binding</keyword>
<protein>
    <submittedName>
        <fullName evidence="9">1-phosphofructokinase</fullName>
        <ecNumber evidence="9">2.7.1.56</ecNumber>
    </submittedName>
</protein>
<evidence type="ECO:0000259" key="8">
    <source>
        <dbReference type="Pfam" id="PF00294"/>
    </source>
</evidence>
<feature type="compositionally biased region" description="Basic and acidic residues" evidence="7">
    <location>
        <begin position="89"/>
        <end position="100"/>
    </location>
</feature>
<keyword evidence="2 6" id="KW-0808">Transferase</keyword>
<feature type="region of interest" description="Disordered" evidence="7">
    <location>
        <begin position="85"/>
        <end position="107"/>
    </location>
</feature>
<keyword evidence="10" id="KW-1185">Reference proteome</keyword>
<accession>A0ABS4Q065</accession>
<keyword evidence="4" id="KW-0418">Kinase</keyword>
<evidence type="ECO:0000256" key="7">
    <source>
        <dbReference type="SAM" id="MobiDB-lite"/>
    </source>
</evidence>
<dbReference type="InterPro" id="IPR017583">
    <property type="entry name" value="Tagatose/fructose_Pkinase"/>
</dbReference>
<dbReference type="Gene3D" id="3.40.1190.20">
    <property type="match status" value="1"/>
</dbReference>
<dbReference type="PIRSF" id="PIRSF000535">
    <property type="entry name" value="1PFK/6PFK/LacC"/>
    <property type="match status" value="1"/>
</dbReference>
<evidence type="ECO:0000313" key="10">
    <source>
        <dbReference type="Proteomes" id="UP000741013"/>
    </source>
</evidence>